<accession>A0A0S3SE60</accession>
<name>A0A0S3SE60_PHAAN</name>
<dbReference type="OrthoDB" id="283575at2759"/>
<proteinExistence type="predicted"/>
<keyword evidence="4" id="KW-1185">Reference proteome</keyword>
<reference evidence="3 4" key="1">
    <citation type="journal article" date="2015" name="Sci. Rep.">
        <title>The power of single molecule real-time sequencing technology in the de novo assembly of a eukaryotic genome.</title>
        <authorList>
            <person name="Sakai H."/>
            <person name="Naito K."/>
            <person name="Ogiso-Tanaka E."/>
            <person name="Takahashi Y."/>
            <person name="Iseki K."/>
            <person name="Muto C."/>
            <person name="Satou K."/>
            <person name="Teruya K."/>
            <person name="Shiroma A."/>
            <person name="Shimoji M."/>
            <person name="Hirano T."/>
            <person name="Itoh T."/>
            <person name="Kaga A."/>
            <person name="Tomooka N."/>
        </authorList>
    </citation>
    <scope>NUCLEOTIDE SEQUENCE [LARGE SCALE GENOMIC DNA]</scope>
    <source>
        <strain evidence="4">cv. Shumari</strain>
    </source>
</reference>
<evidence type="ECO:0000256" key="2">
    <source>
        <dbReference type="SAM" id="SignalP"/>
    </source>
</evidence>
<gene>
    <name evidence="3" type="primary">Vigan.06G242000</name>
    <name evidence="3" type="ORF">VIGAN_06242000</name>
</gene>
<sequence length="195" mass="21498">MSLFWLSFCFAGILFSAELFVSQQESVRVESDPPPDCNGLKCSFGTQFCTICCNGQGSKQGLRMNVNDIELEEQIIQHLAVAAVMRRADQLGRRAGRQANSSPRGHPHSLVLSNIAPAEEENDQTRIPNKSASTPIKSKRNGALQQMLRVRTQSSSSASGSSICSNDRSLWPYYLFAQLILLSLTLCALEFRVKA</sequence>
<organism evidence="3 4">
    <name type="scientific">Vigna angularis var. angularis</name>
    <dbReference type="NCBI Taxonomy" id="157739"/>
    <lineage>
        <taxon>Eukaryota</taxon>
        <taxon>Viridiplantae</taxon>
        <taxon>Streptophyta</taxon>
        <taxon>Embryophyta</taxon>
        <taxon>Tracheophyta</taxon>
        <taxon>Spermatophyta</taxon>
        <taxon>Magnoliopsida</taxon>
        <taxon>eudicotyledons</taxon>
        <taxon>Gunneridae</taxon>
        <taxon>Pentapetalae</taxon>
        <taxon>rosids</taxon>
        <taxon>fabids</taxon>
        <taxon>Fabales</taxon>
        <taxon>Fabaceae</taxon>
        <taxon>Papilionoideae</taxon>
        <taxon>50 kb inversion clade</taxon>
        <taxon>NPAAA clade</taxon>
        <taxon>indigoferoid/millettioid clade</taxon>
        <taxon>Phaseoleae</taxon>
        <taxon>Vigna</taxon>
    </lineage>
</organism>
<dbReference type="AlphaFoldDB" id="A0A0S3SE60"/>
<dbReference type="Proteomes" id="UP000291084">
    <property type="component" value="Chromosome 6"/>
</dbReference>
<keyword evidence="2" id="KW-0732">Signal</keyword>
<evidence type="ECO:0000313" key="3">
    <source>
        <dbReference type="EMBL" id="BAT91112.1"/>
    </source>
</evidence>
<feature type="compositionally biased region" description="Polar residues" evidence="1">
    <location>
        <begin position="125"/>
        <end position="136"/>
    </location>
</feature>
<dbReference type="EMBL" id="AP015039">
    <property type="protein sequence ID" value="BAT91112.1"/>
    <property type="molecule type" value="Genomic_DNA"/>
</dbReference>
<feature type="region of interest" description="Disordered" evidence="1">
    <location>
        <begin position="118"/>
        <end position="138"/>
    </location>
</feature>
<evidence type="ECO:0000256" key="1">
    <source>
        <dbReference type="SAM" id="MobiDB-lite"/>
    </source>
</evidence>
<feature type="signal peptide" evidence="2">
    <location>
        <begin position="1"/>
        <end position="16"/>
    </location>
</feature>
<evidence type="ECO:0000313" key="4">
    <source>
        <dbReference type="Proteomes" id="UP000291084"/>
    </source>
</evidence>
<feature type="chain" id="PRO_5006618122" evidence="2">
    <location>
        <begin position="17"/>
        <end position="195"/>
    </location>
</feature>
<protein>
    <submittedName>
        <fullName evidence="3">Uncharacterized protein</fullName>
    </submittedName>
</protein>